<feature type="transmembrane region" description="Helical" evidence="1">
    <location>
        <begin position="200"/>
        <end position="220"/>
    </location>
</feature>
<gene>
    <name evidence="2" type="ORF">RV00_GL000741</name>
</gene>
<evidence type="ECO:0000313" key="3">
    <source>
        <dbReference type="Proteomes" id="UP000183700"/>
    </source>
</evidence>
<evidence type="ECO:0000313" key="2">
    <source>
        <dbReference type="EMBL" id="OJG34859.1"/>
    </source>
</evidence>
<feature type="transmembrane region" description="Helical" evidence="1">
    <location>
        <begin position="97"/>
        <end position="118"/>
    </location>
</feature>
<keyword evidence="3" id="KW-1185">Reference proteome</keyword>
<dbReference type="AlphaFoldDB" id="A0A1L8SRZ1"/>
<reference evidence="2 3" key="1">
    <citation type="submission" date="2014-12" db="EMBL/GenBank/DDBJ databases">
        <title>Draft genome sequences of 29 type strains of Enterococci.</title>
        <authorList>
            <person name="Zhong Z."/>
            <person name="Sun Z."/>
            <person name="Liu W."/>
            <person name="Zhang W."/>
            <person name="Zhang H."/>
        </authorList>
    </citation>
    <scope>NUCLEOTIDE SEQUENCE [LARGE SCALE GENOMIC DNA]</scope>
    <source>
        <strain evidence="2 3">DSM 22802</strain>
    </source>
</reference>
<comment type="caution">
    <text evidence="2">The sequence shown here is derived from an EMBL/GenBank/DDBJ whole genome shotgun (WGS) entry which is preliminary data.</text>
</comment>
<keyword evidence="1" id="KW-0472">Membrane</keyword>
<dbReference type="Proteomes" id="UP000183700">
    <property type="component" value="Unassembled WGS sequence"/>
</dbReference>
<dbReference type="RefSeq" id="WP_071863095.1">
    <property type="nucleotide sequence ID" value="NZ_JBHLVS010000031.1"/>
</dbReference>
<dbReference type="OrthoDB" id="2360056at2"/>
<feature type="transmembrane region" description="Helical" evidence="1">
    <location>
        <begin position="173"/>
        <end position="194"/>
    </location>
</feature>
<protein>
    <recommendedName>
        <fullName evidence="4">Integral membrane protein</fullName>
    </recommendedName>
</protein>
<dbReference type="STRING" id="319970.RV00_GL000741"/>
<keyword evidence="1" id="KW-0812">Transmembrane</keyword>
<dbReference type="InterPro" id="IPR009214">
    <property type="entry name" value="DUF1129"/>
</dbReference>
<name>A0A1L8SRZ1_9ENTE</name>
<feature type="transmembrane region" description="Helical" evidence="1">
    <location>
        <begin position="130"/>
        <end position="153"/>
    </location>
</feature>
<evidence type="ECO:0008006" key="4">
    <source>
        <dbReference type="Google" id="ProtNLM"/>
    </source>
</evidence>
<proteinExistence type="predicted"/>
<dbReference type="SUPFAM" id="SSF158560">
    <property type="entry name" value="BH3980-like"/>
    <property type="match status" value="1"/>
</dbReference>
<keyword evidence="1" id="KW-1133">Transmembrane helix</keyword>
<sequence>MELEELRTLNAENSELETKLTKRNEQYIFDLKKALKAANLTDEQTIIALNEMLPTLVEEQKTGKTARQLFGTVSERLEAIVNKPIEQKKSTVASLMWLDNFLLLFGLLGILSGIMGLFVPRGTQAQTTTYGLTALIVASAVGGLIFYMMYLFIYQYEQPGADKSKKPKTWKTILMLGSVTLVWFLVFNGAALLPASLNPILDPVILIALAAIGLALRFYLKKRFGIISSLASAPRR</sequence>
<dbReference type="Pfam" id="PF06570">
    <property type="entry name" value="DUF1129"/>
    <property type="match status" value="1"/>
</dbReference>
<organism evidence="2 3">
    <name type="scientific">Enterococcus devriesei</name>
    <dbReference type="NCBI Taxonomy" id="319970"/>
    <lineage>
        <taxon>Bacteria</taxon>
        <taxon>Bacillati</taxon>
        <taxon>Bacillota</taxon>
        <taxon>Bacilli</taxon>
        <taxon>Lactobacillales</taxon>
        <taxon>Enterococcaceae</taxon>
        <taxon>Enterococcus</taxon>
    </lineage>
</organism>
<dbReference type="PIRSF" id="PIRSF033111">
    <property type="entry name" value="UCP033111"/>
    <property type="match status" value="1"/>
</dbReference>
<evidence type="ECO:0000256" key="1">
    <source>
        <dbReference type="SAM" id="Phobius"/>
    </source>
</evidence>
<dbReference type="EMBL" id="JXKM01000012">
    <property type="protein sequence ID" value="OJG34859.1"/>
    <property type="molecule type" value="Genomic_DNA"/>
</dbReference>
<accession>A0A1L8SRZ1</accession>